<keyword evidence="1" id="KW-0812">Transmembrane</keyword>
<dbReference type="STRING" id="1287727.SAMN05443999_11351"/>
<evidence type="ECO:0000256" key="1">
    <source>
        <dbReference type="SAM" id="Phobius"/>
    </source>
</evidence>
<dbReference type="RefSeq" id="WP_093038894.1">
    <property type="nucleotide sequence ID" value="NZ_FOAG01000013.1"/>
</dbReference>
<sequence>MRRRATVILHWLNAILLLFVLGDGGATLWLSLTYAATALGMCALALSLGLMNGPGPRLEGALRTLHPWLHRAVYLLLGWGAIALAAQVTGHGLPGPEARMLLLALLAVILLHATFNLWRHTALGDGALRRITPRAFHSIL</sequence>
<proteinExistence type="predicted"/>
<dbReference type="EMBL" id="FOAG01000013">
    <property type="protein sequence ID" value="SEM12552.1"/>
    <property type="molecule type" value="Genomic_DNA"/>
</dbReference>
<protein>
    <recommendedName>
        <fullName evidence="4">Cytochrome b561</fullName>
    </recommendedName>
</protein>
<feature type="transmembrane region" description="Helical" evidence="1">
    <location>
        <begin position="72"/>
        <end position="93"/>
    </location>
</feature>
<gene>
    <name evidence="2" type="ORF">SAMN05443999_11351</name>
</gene>
<dbReference type="OrthoDB" id="7744460at2"/>
<reference evidence="2 3" key="1">
    <citation type="submission" date="2016-10" db="EMBL/GenBank/DDBJ databases">
        <authorList>
            <person name="de Groot N.N."/>
        </authorList>
    </citation>
    <scope>NUCLEOTIDE SEQUENCE [LARGE SCALE GENOMIC DNA]</scope>
    <source>
        <strain evidence="2 3">DSM 100674</strain>
    </source>
</reference>
<evidence type="ECO:0008006" key="4">
    <source>
        <dbReference type="Google" id="ProtNLM"/>
    </source>
</evidence>
<keyword evidence="3" id="KW-1185">Reference proteome</keyword>
<accession>A0A1H7VT74</accession>
<feature type="transmembrane region" description="Helical" evidence="1">
    <location>
        <begin position="99"/>
        <end position="118"/>
    </location>
</feature>
<name>A0A1H7VT74_9RHOB</name>
<evidence type="ECO:0000313" key="3">
    <source>
        <dbReference type="Proteomes" id="UP000199582"/>
    </source>
</evidence>
<keyword evidence="1" id="KW-0472">Membrane</keyword>
<dbReference type="Proteomes" id="UP000199582">
    <property type="component" value="Unassembled WGS sequence"/>
</dbReference>
<organism evidence="2 3">
    <name type="scientific">Roseovarius azorensis</name>
    <dbReference type="NCBI Taxonomy" id="1287727"/>
    <lineage>
        <taxon>Bacteria</taxon>
        <taxon>Pseudomonadati</taxon>
        <taxon>Pseudomonadota</taxon>
        <taxon>Alphaproteobacteria</taxon>
        <taxon>Rhodobacterales</taxon>
        <taxon>Roseobacteraceae</taxon>
        <taxon>Roseovarius</taxon>
    </lineage>
</organism>
<feature type="transmembrane region" description="Helical" evidence="1">
    <location>
        <begin position="32"/>
        <end position="51"/>
    </location>
</feature>
<dbReference type="AlphaFoldDB" id="A0A1H7VT74"/>
<evidence type="ECO:0000313" key="2">
    <source>
        <dbReference type="EMBL" id="SEM12552.1"/>
    </source>
</evidence>
<keyword evidence="1" id="KW-1133">Transmembrane helix</keyword>